<evidence type="ECO:0000313" key="12">
    <source>
        <dbReference type="EMBL" id="KVF96504.1"/>
    </source>
</evidence>
<keyword evidence="4" id="KW-0808">Transferase</keyword>
<feature type="domain" description="Protein kinase" evidence="11">
    <location>
        <begin position="1"/>
        <end position="94"/>
    </location>
</feature>
<evidence type="ECO:0000256" key="5">
    <source>
        <dbReference type="ARBA" id="ARBA00022692"/>
    </source>
</evidence>
<protein>
    <recommendedName>
        <fullName evidence="2">non-specific serine/threonine protein kinase</fullName>
        <ecNumber evidence="2">2.7.11.1</ecNumber>
    </recommendedName>
</protein>
<dbReference type="PANTHER" id="PTHR47984:SF22">
    <property type="entry name" value="OS03G0125600 PROTEIN"/>
    <property type="match status" value="1"/>
</dbReference>
<keyword evidence="10" id="KW-0472">Membrane</keyword>
<evidence type="ECO:0000256" key="6">
    <source>
        <dbReference type="ARBA" id="ARBA00022741"/>
    </source>
</evidence>
<dbReference type="Proteomes" id="UP000243975">
    <property type="component" value="Unassembled WGS sequence"/>
</dbReference>
<dbReference type="InterPro" id="IPR000719">
    <property type="entry name" value="Prot_kinase_dom"/>
</dbReference>
<dbReference type="Pfam" id="PF00069">
    <property type="entry name" value="Pkinase"/>
    <property type="match status" value="1"/>
</dbReference>
<dbReference type="GO" id="GO:0005524">
    <property type="term" value="F:ATP binding"/>
    <property type="evidence" value="ECO:0007669"/>
    <property type="project" value="UniProtKB-KW"/>
</dbReference>
<evidence type="ECO:0000256" key="8">
    <source>
        <dbReference type="ARBA" id="ARBA00022840"/>
    </source>
</evidence>
<evidence type="ECO:0000256" key="3">
    <source>
        <dbReference type="ARBA" id="ARBA00022553"/>
    </source>
</evidence>
<name>A0A103MLI5_CYNCS</name>
<evidence type="ECO:0000256" key="9">
    <source>
        <dbReference type="ARBA" id="ARBA00022989"/>
    </source>
</evidence>
<dbReference type="Gene3D" id="1.10.510.10">
    <property type="entry name" value="Transferase(Phosphotransferase) domain 1"/>
    <property type="match status" value="1"/>
</dbReference>
<comment type="caution">
    <text evidence="12">The sequence shown here is derived from an EMBL/GenBank/DDBJ whole genome shotgun (WGS) entry which is preliminary data.</text>
</comment>
<dbReference type="Gramene" id="KVF96504">
    <property type="protein sequence ID" value="KVF96504"/>
    <property type="gene ID" value="Ccrd_026605"/>
</dbReference>
<comment type="subcellular location">
    <subcellularLocation>
        <location evidence="1">Membrane</location>
        <topology evidence="1">Single-pass membrane protein</topology>
    </subcellularLocation>
</comment>
<dbReference type="GO" id="GO:0004674">
    <property type="term" value="F:protein serine/threonine kinase activity"/>
    <property type="evidence" value="ECO:0007669"/>
    <property type="project" value="UniProtKB-EC"/>
</dbReference>
<evidence type="ECO:0000256" key="1">
    <source>
        <dbReference type="ARBA" id="ARBA00004167"/>
    </source>
</evidence>
<dbReference type="EMBL" id="LEKV01008817">
    <property type="protein sequence ID" value="KVF96504.1"/>
    <property type="molecule type" value="Genomic_DNA"/>
</dbReference>
<dbReference type="GO" id="GO:0016020">
    <property type="term" value="C:membrane"/>
    <property type="evidence" value="ECO:0007669"/>
    <property type="project" value="UniProtKB-SubCell"/>
</dbReference>
<keyword evidence="9" id="KW-1133">Transmembrane helix</keyword>
<dbReference type="AlphaFoldDB" id="A0A103MLI5"/>
<dbReference type="PROSITE" id="PS50011">
    <property type="entry name" value="PROTEIN_KINASE_DOM"/>
    <property type="match status" value="1"/>
</dbReference>
<reference evidence="12 13" key="1">
    <citation type="journal article" date="2016" name="Sci. Rep.">
        <title>The genome sequence of the outbreeding globe artichoke constructed de novo incorporating a phase-aware low-pass sequencing strategy of F1 progeny.</title>
        <authorList>
            <person name="Scaglione D."/>
            <person name="Reyes-Chin-Wo S."/>
            <person name="Acquadro A."/>
            <person name="Froenicke L."/>
            <person name="Portis E."/>
            <person name="Beitel C."/>
            <person name="Tirone M."/>
            <person name="Mauro R."/>
            <person name="Lo Monaco A."/>
            <person name="Mauromicale G."/>
            <person name="Faccioli P."/>
            <person name="Cattivelli L."/>
            <person name="Rieseberg L."/>
            <person name="Michelmore R."/>
            <person name="Lanteri S."/>
        </authorList>
    </citation>
    <scope>NUCLEOTIDE SEQUENCE [LARGE SCALE GENOMIC DNA]</scope>
    <source>
        <strain evidence="12">2C</strain>
    </source>
</reference>
<keyword evidence="3" id="KW-0597">Phosphoprotein</keyword>
<evidence type="ECO:0000256" key="7">
    <source>
        <dbReference type="ARBA" id="ARBA00022777"/>
    </source>
</evidence>
<dbReference type="InterPro" id="IPR052232">
    <property type="entry name" value="RLK_Ser/Thr-Kinase"/>
</dbReference>
<dbReference type="InterPro" id="IPR011009">
    <property type="entry name" value="Kinase-like_dom_sf"/>
</dbReference>
<evidence type="ECO:0000256" key="10">
    <source>
        <dbReference type="ARBA" id="ARBA00023136"/>
    </source>
</evidence>
<evidence type="ECO:0000259" key="11">
    <source>
        <dbReference type="PROSITE" id="PS50011"/>
    </source>
</evidence>
<dbReference type="EC" id="2.7.11.1" evidence="2"/>
<keyword evidence="7" id="KW-0418">Kinase</keyword>
<gene>
    <name evidence="12" type="ORF">Ccrd_026605</name>
</gene>
<organism evidence="12 13">
    <name type="scientific">Cynara cardunculus var. scolymus</name>
    <name type="common">Globe artichoke</name>
    <name type="synonym">Cynara scolymus</name>
    <dbReference type="NCBI Taxonomy" id="59895"/>
    <lineage>
        <taxon>Eukaryota</taxon>
        <taxon>Viridiplantae</taxon>
        <taxon>Streptophyta</taxon>
        <taxon>Embryophyta</taxon>
        <taxon>Tracheophyta</taxon>
        <taxon>Spermatophyta</taxon>
        <taxon>Magnoliopsida</taxon>
        <taxon>eudicotyledons</taxon>
        <taxon>Gunneridae</taxon>
        <taxon>Pentapetalae</taxon>
        <taxon>asterids</taxon>
        <taxon>campanulids</taxon>
        <taxon>Asterales</taxon>
        <taxon>Asteraceae</taxon>
        <taxon>Carduoideae</taxon>
        <taxon>Cardueae</taxon>
        <taxon>Carduinae</taxon>
        <taxon>Cynara</taxon>
    </lineage>
</organism>
<keyword evidence="8" id="KW-0067">ATP-binding</keyword>
<evidence type="ECO:0000256" key="2">
    <source>
        <dbReference type="ARBA" id="ARBA00012513"/>
    </source>
</evidence>
<keyword evidence="6" id="KW-0547">Nucleotide-binding</keyword>
<accession>A0A103MLI5</accession>
<dbReference type="STRING" id="59895.A0A103MLI5"/>
<proteinExistence type="predicted"/>
<dbReference type="PANTHER" id="PTHR47984">
    <property type="entry name" value="OS01G0323000 PROTEIN"/>
    <property type="match status" value="1"/>
</dbReference>
<evidence type="ECO:0000313" key="13">
    <source>
        <dbReference type="Proteomes" id="UP000243975"/>
    </source>
</evidence>
<dbReference type="SUPFAM" id="SSF56112">
    <property type="entry name" value="Protein kinase-like (PK-like)"/>
    <property type="match status" value="1"/>
</dbReference>
<keyword evidence="13" id="KW-1185">Reference proteome</keyword>
<sequence>MQIPCVTADILQRLYGDFVTLAMNKYASNVVEKDIVLGLAYLHEGMDFQIIFRDFKSSNILLDDQWNAKLSDFRIGSVRILRIAFARLPRLYRQ</sequence>
<evidence type="ECO:0000256" key="4">
    <source>
        <dbReference type="ARBA" id="ARBA00022679"/>
    </source>
</evidence>
<keyword evidence="5" id="KW-0812">Transmembrane</keyword>